<sequence length="174" mass="18979">MSEGQIVQCVSTTLGEIRDASGAWHTGYLPFAALAVTFNTTTADVLRRLACLGIVQRDARGRYGITQDARRLCQGEVIHRRTGRGAPTKRYDVILPSGMVLLARNLEATNEPQTEIEKLHDDVGLSMRAIGQRVGISAEAVSKHLRSRPPRLTDWPVIGSWEDGVAFEAVAKAA</sequence>
<name>A0A5D4H4P4_9HYPH</name>
<dbReference type="OrthoDB" id="8449330at2"/>
<reference evidence="1 2" key="2">
    <citation type="submission" date="2019-09" db="EMBL/GenBank/DDBJ databases">
        <title>Mesorhizobium sp. MaA-C15 isolated from Microcystis aeruginosa.</title>
        <authorList>
            <person name="Jeong S.E."/>
            <person name="Jin H.M."/>
            <person name="Jeon C.O."/>
        </authorList>
    </citation>
    <scope>NUCLEOTIDE SEQUENCE [LARGE SCALE GENOMIC DNA]</scope>
    <source>
        <strain evidence="1 2">MaA-C15</strain>
    </source>
</reference>
<proteinExistence type="predicted"/>
<protein>
    <submittedName>
        <fullName evidence="1">Uncharacterized protein</fullName>
    </submittedName>
</protein>
<dbReference type="EMBL" id="VSZS01000058">
    <property type="protein sequence ID" value="TYR33770.1"/>
    <property type="molecule type" value="Genomic_DNA"/>
</dbReference>
<accession>A0A5D4H4P4</accession>
<dbReference type="Proteomes" id="UP000323258">
    <property type="component" value="Unassembled WGS sequence"/>
</dbReference>
<gene>
    <name evidence="1" type="ORF">FY036_06900</name>
</gene>
<reference evidence="1 2" key="1">
    <citation type="submission" date="2019-08" db="EMBL/GenBank/DDBJ databases">
        <authorList>
            <person name="Seo Y.L."/>
        </authorList>
    </citation>
    <scope>NUCLEOTIDE SEQUENCE [LARGE SCALE GENOMIC DNA]</scope>
    <source>
        <strain evidence="1 2">MaA-C15</strain>
    </source>
</reference>
<organism evidence="1 2">
    <name type="scientific">Neoaquamicrobium microcysteis</name>
    <dbReference type="NCBI Taxonomy" id="2682781"/>
    <lineage>
        <taxon>Bacteria</taxon>
        <taxon>Pseudomonadati</taxon>
        <taxon>Pseudomonadota</taxon>
        <taxon>Alphaproteobacteria</taxon>
        <taxon>Hyphomicrobiales</taxon>
        <taxon>Phyllobacteriaceae</taxon>
        <taxon>Neoaquamicrobium</taxon>
    </lineage>
</organism>
<dbReference type="RefSeq" id="WP_148913978.1">
    <property type="nucleotide sequence ID" value="NZ_VSZS01000058.1"/>
</dbReference>
<dbReference type="AlphaFoldDB" id="A0A5D4H4P4"/>
<evidence type="ECO:0000313" key="1">
    <source>
        <dbReference type="EMBL" id="TYR33770.1"/>
    </source>
</evidence>
<evidence type="ECO:0000313" key="2">
    <source>
        <dbReference type="Proteomes" id="UP000323258"/>
    </source>
</evidence>
<keyword evidence="2" id="KW-1185">Reference proteome</keyword>
<comment type="caution">
    <text evidence="1">The sequence shown here is derived from an EMBL/GenBank/DDBJ whole genome shotgun (WGS) entry which is preliminary data.</text>
</comment>